<dbReference type="PANTHER" id="PTHR47990">
    <property type="entry name" value="2-OXOGLUTARATE (2OG) AND FE(II)-DEPENDENT OXYGENASE SUPERFAMILY PROTEIN-RELATED"/>
    <property type="match status" value="1"/>
</dbReference>
<comment type="caution">
    <text evidence="5">The sequence shown here is derived from an EMBL/GenBank/DDBJ whole genome shotgun (WGS) entry which is preliminary data.</text>
</comment>
<gene>
    <name evidence="5" type="ORF">RJ641_001982</name>
</gene>
<evidence type="ECO:0000256" key="2">
    <source>
        <dbReference type="ARBA" id="ARBA00023004"/>
    </source>
</evidence>
<evidence type="ECO:0000259" key="4">
    <source>
        <dbReference type="PROSITE" id="PS51471"/>
    </source>
</evidence>
<dbReference type="EMBL" id="JBAMMX010000010">
    <property type="protein sequence ID" value="KAK6932358.1"/>
    <property type="molecule type" value="Genomic_DNA"/>
</dbReference>
<dbReference type="InterPro" id="IPR027443">
    <property type="entry name" value="IPNS-like_sf"/>
</dbReference>
<reference evidence="5 6" key="1">
    <citation type="submission" date="2023-12" db="EMBL/GenBank/DDBJ databases">
        <title>A high-quality genome assembly for Dillenia turbinata (Dilleniales).</title>
        <authorList>
            <person name="Chanderbali A."/>
        </authorList>
    </citation>
    <scope>NUCLEOTIDE SEQUENCE [LARGE SCALE GENOMIC DNA]</scope>
    <source>
        <strain evidence="5">LSX21</strain>
        <tissue evidence="5">Leaf</tissue>
    </source>
</reference>
<proteinExistence type="inferred from homology"/>
<sequence>QRLSMMNSSDPPLYEMYKPLIEGGSAKSQRPMIDKSSIMEECELPIIDLRKLSLGGVEREECMEDIAKASREWGFFQIVNHGIPEEILEKMRREEVKVFRRPFVEKSGEKFLNLPPGTYRWGTVPSATCIQQISWSEALHIPLQDIGSLNDITLRSPNLGRLSPMYVALKAQQYIYSWYFYLSSTIEQYTEVVFEVAQKLAAILAEKLGQNSTFFKETCVSSSCYLRLNRYPPCPLSLKLYGLVPHTDTDFLTVVSPDDIGGLQVVKDGKWIAVKPNPQALMINIGDFFQAWSNGIYKSVEHHVVANEHVERFSAVFFLSSLKDVVIPICGEPSKYKPFSFNEYQEQVLRDIKTLGDKVGLARFLVGET</sequence>
<dbReference type="Proteomes" id="UP001370490">
    <property type="component" value="Unassembled WGS sequence"/>
</dbReference>
<dbReference type="GO" id="GO:0046872">
    <property type="term" value="F:metal ion binding"/>
    <property type="evidence" value="ECO:0007669"/>
    <property type="project" value="UniProtKB-KW"/>
</dbReference>
<dbReference type="Gene3D" id="2.60.120.330">
    <property type="entry name" value="B-lactam Antibiotic, Isopenicillin N Synthase, Chain"/>
    <property type="match status" value="1"/>
</dbReference>
<feature type="non-terminal residue" evidence="5">
    <location>
        <position position="1"/>
    </location>
</feature>
<evidence type="ECO:0000313" key="5">
    <source>
        <dbReference type="EMBL" id="KAK6932358.1"/>
    </source>
</evidence>
<name>A0AAN8ZFU9_9MAGN</name>
<dbReference type="SUPFAM" id="SSF51197">
    <property type="entry name" value="Clavaminate synthase-like"/>
    <property type="match status" value="1"/>
</dbReference>
<dbReference type="InterPro" id="IPR050231">
    <property type="entry name" value="Iron_ascorbate_oxido_reductase"/>
</dbReference>
<feature type="domain" description="Fe2OG dioxygenase" evidence="4">
    <location>
        <begin position="222"/>
        <end position="321"/>
    </location>
</feature>
<dbReference type="InterPro" id="IPR005123">
    <property type="entry name" value="Oxoglu/Fe-dep_dioxygenase_dom"/>
</dbReference>
<dbReference type="InterPro" id="IPR026992">
    <property type="entry name" value="DIOX_N"/>
</dbReference>
<dbReference type="PRINTS" id="PR00682">
    <property type="entry name" value="IPNSYNTHASE"/>
</dbReference>
<dbReference type="Pfam" id="PF03171">
    <property type="entry name" value="2OG-FeII_Oxy"/>
    <property type="match status" value="1"/>
</dbReference>
<protein>
    <submittedName>
        <fullName evidence="5">Isopenicillin N synthase-like, Fe(2+) 2OG dioxygenase domain</fullName>
    </submittedName>
</protein>
<evidence type="ECO:0000256" key="3">
    <source>
        <dbReference type="RuleBase" id="RU003682"/>
    </source>
</evidence>
<dbReference type="InterPro" id="IPR044861">
    <property type="entry name" value="IPNS-like_FE2OG_OXY"/>
</dbReference>
<evidence type="ECO:0000256" key="1">
    <source>
        <dbReference type="ARBA" id="ARBA00022723"/>
    </source>
</evidence>
<organism evidence="5 6">
    <name type="scientific">Dillenia turbinata</name>
    <dbReference type="NCBI Taxonomy" id="194707"/>
    <lineage>
        <taxon>Eukaryota</taxon>
        <taxon>Viridiplantae</taxon>
        <taxon>Streptophyta</taxon>
        <taxon>Embryophyta</taxon>
        <taxon>Tracheophyta</taxon>
        <taxon>Spermatophyta</taxon>
        <taxon>Magnoliopsida</taxon>
        <taxon>eudicotyledons</taxon>
        <taxon>Gunneridae</taxon>
        <taxon>Pentapetalae</taxon>
        <taxon>Dilleniales</taxon>
        <taxon>Dilleniaceae</taxon>
        <taxon>Dillenia</taxon>
    </lineage>
</organism>
<dbReference type="Pfam" id="PF14226">
    <property type="entry name" value="DIOX_N"/>
    <property type="match status" value="1"/>
</dbReference>
<accession>A0AAN8ZFU9</accession>
<dbReference type="PROSITE" id="PS51471">
    <property type="entry name" value="FE2OG_OXY"/>
    <property type="match status" value="1"/>
</dbReference>
<dbReference type="GO" id="GO:0051213">
    <property type="term" value="F:dioxygenase activity"/>
    <property type="evidence" value="ECO:0007669"/>
    <property type="project" value="UniProtKB-KW"/>
</dbReference>
<keyword evidence="1 3" id="KW-0479">Metal-binding</keyword>
<dbReference type="AlphaFoldDB" id="A0AAN8ZFU9"/>
<keyword evidence="2 3" id="KW-0408">Iron</keyword>
<keyword evidence="6" id="KW-1185">Reference proteome</keyword>
<evidence type="ECO:0000313" key="6">
    <source>
        <dbReference type="Proteomes" id="UP001370490"/>
    </source>
</evidence>
<keyword evidence="3" id="KW-0560">Oxidoreductase</keyword>
<keyword evidence="5" id="KW-0223">Dioxygenase</keyword>
<comment type="similarity">
    <text evidence="3">Belongs to the iron/ascorbate-dependent oxidoreductase family.</text>
</comment>